<proteinExistence type="predicted"/>
<dbReference type="EMBL" id="LAZR01057956">
    <property type="protein sequence ID" value="KKK70938.1"/>
    <property type="molecule type" value="Genomic_DNA"/>
</dbReference>
<comment type="caution">
    <text evidence="1">The sequence shown here is derived from an EMBL/GenBank/DDBJ whole genome shotgun (WGS) entry which is preliminary data.</text>
</comment>
<feature type="non-terminal residue" evidence="1">
    <location>
        <position position="164"/>
    </location>
</feature>
<protein>
    <recommendedName>
        <fullName evidence="2">Calcineurin-like phosphoesterase domain-containing protein</fullName>
    </recommendedName>
</protein>
<sequence>MVVGDLHTNSTVGLVTPTTNLDDGGTYRSSKGQRWLWRKWLSFWDEVSTVAEKHNASVWTVFNGDLVSVKVKHESTQFNSMNMADVFPMAIDTLMPAIDRSERVFVLRGTAAHGGLSGEKEEEIARDIGAEKCGDNHSWWELLLECEGVLYDIRHHGPLGRLPH</sequence>
<gene>
    <name evidence="1" type="ORF">LCGC14_2918940</name>
</gene>
<accession>A0A0F8XPQ0</accession>
<evidence type="ECO:0000313" key="1">
    <source>
        <dbReference type="EMBL" id="KKK70938.1"/>
    </source>
</evidence>
<reference evidence="1" key="1">
    <citation type="journal article" date="2015" name="Nature">
        <title>Complex archaea that bridge the gap between prokaryotes and eukaryotes.</title>
        <authorList>
            <person name="Spang A."/>
            <person name="Saw J.H."/>
            <person name="Jorgensen S.L."/>
            <person name="Zaremba-Niedzwiedzka K."/>
            <person name="Martijn J."/>
            <person name="Lind A.E."/>
            <person name="van Eijk R."/>
            <person name="Schleper C."/>
            <person name="Guy L."/>
            <person name="Ettema T.J."/>
        </authorList>
    </citation>
    <scope>NUCLEOTIDE SEQUENCE</scope>
</reference>
<dbReference type="AlphaFoldDB" id="A0A0F8XPQ0"/>
<evidence type="ECO:0008006" key="2">
    <source>
        <dbReference type="Google" id="ProtNLM"/>
    </source>
</evidence>
<name>A0A0F8XPQ0_9ZZZZ</name>
<organism evidence="1">
    <name type="scientific">marine sediment metagenome</name>
    <dbReference type="NCBI Taxonomy" id="412755"/>
    <lineage>
        <taxon>unclassified sequences</taxon>
        <taxon>metagenomes</taxon>
        <taxon>ecological metagenomes</taxon>
    </lineage>
</organism>